<reference evidence="2 3" key="2">
    <citation type="journal article" date="2007" name="PLoS Biol.">
        <title>Principles of genome evolution in the Drosophila melanogaster species group.</title>
        <authorList>
            <person name="Ranz J.M."/>
            <person name="Maurin D."/>
            <person name="Chan Y.S."/>
            <person name="von Grotthuss M."/>
            <person name="Hillier L.W."/>
            <person name="Roote J."/>
            <person name="Ashburner M."/>
            <person name="Bergman C.M."/>
        </authorList>
    </citation>
    <scope>NUCLEOTIDE SEQUENCE [LARGE SCALE GENOMIC DNA]</scope>
    <source>
        <strain evidence="3">Tai18E2 / Tucson 14021-0261.01</strain>
    </source>
</reference>
<keyword evidence="1" id="KW-0812">Transmembrane</keyword>
<evidence type="ECO:0000256" key="1">
    <source>
        <dbReference type="SAM" id="Phobius"/>
    </source>
</evidence>
<evidence type="ECO:0000313" key="2">
    <source>
        <dbReference type="EMBL" id="KRJ99845.1"/>
    </source>
</evidence>
<evidence type="ECO:0000313" key="3">
    <source>
        <dbReference type="Proteomes" id="UP000002282"/>
    </source>
</evidence>
<keyword evidence="3" id="KW-1185">Reference proteome</keyword>
<dbReference type="AlphaFoldDB" id="A0A0R1DRI9"/>
<reference evidence="2 3" key="1">
    <citation type="journal article" date="2007" name="Nature">
        <title>Evolution of genes and genomes on the Drosophila phylogeny.</title>
        <authorList>
            <consortium name="Drosophila 12 Genomes Consortium"/>
            <person name="Clark A.G."/>
            <person name="Eisen M.B."/>
            <person name="Smith D.R."/>
            <person name="Bergman C.M."/>
            <person name="Oliver B."/>
            <person name="Markow T.A."/>
            <person name="Kaufman T.C."/>
            <person name="Kellis M."/>
            <person name="Gelbart W."/>
            <person name="Iyer V.N."/>
            <person name="Pollard D.A."/>
            <person name="Sackton T.B."/>
            <person name="Larracuente A.M."/>
            <person name="Singh N.D."/>
            <person name="Abad J.P."/>
            <person name="Abt D.N."/>
            <person name="Adryan B."/>
            <person name="Aguade M."/>
            <person name="Akashi H."/>
            <person name="Anderson W.W."/>
            <person name="Aquadro C.F."/>
            <person name="Ardell D.H."/>
            <person name="Arguello R."/>
            <person name="Artieri C.G."/>
            <person name="Barbash D.A."/>
            <person name="Barker D."/>
            <person name="Barsanti P."/>
            <person name="Batterham P."/>
            <person name="Batzoglou S."/>
            <person name="Begun D."/>
            <person name="Bhutkar A."/>
            <person name="Blanco E."/>
            <person name="Bosak S.A."/>
            <person name="Bradley R.K."/>
            <person name="Brand A.D."/>
            <person name="Brent M.R."/>
            <person name="Brooks A.N."/>
            <person name="Brown R.H."/>
            <person name="Butlin R.K."/>
            <person name="Caggese C."/>
            <person name="Calvi B.R."/>
            <person name="Bernardo de Carvalho A."/>
            <person name="Caspi A."/>
            <person name="Castrezana S."/>
            <person name="Celniker S.E."/>
            <person name="Chang J.L."/>
            <person name="Chapple C."/>
            <person name="Chatterji S."/>
            <person name="Chinwalla A."/>
            <person name="Civetta A."/>
            <person name="Clifton S.W."/>
            <person name="Comeron J.M."/>
            <person name="Costello J.C."/>
            <person name="Coyne J.A."/>
            <person name="Daub J."/>
            <person name="David R.G."/>
            <person name="Delcher A.L."/>
            <person name="Delehaunty K."/>
            <person name="Do C.B."/>
            <person name="Ebling H."/>
            <person name="Edwards K."/>
            <person name="Eickbush T."/>
            <person name="Evans J.D."/>
            <person name="Filipski A."/>
            <person name="Findeiss S."/>
            <person name="Freyhult E."/>
            <person name="Fulton L."/>
            <person name="Fulton R."/>
            <person name="Garcia A.C."/>
            <person name="Gardiner A."/>
            <person name="Garfield D.A."/>
            <person name="Garvin B.E."/>
            <person name="Gibson G."/>
            <person name="Gilbert D."/>
            <person name="Gnerre S."/>
            <person name="Godfrey J."/>
            <person name="Good R."/>
            <person name="Gotea V."/>
            <person name="Gravely B."/>
            <person name="Greenberg A.J."/>
            <person name="Griffiths-Jones S."/>
            <person name="Gross S."/>
            <person name="Guigo R."/>
            <person name="Gustafson E.A."/>
            <person name="Haerty W."/>
            <person name="Hahn M.W."/>
            <person name="Halligan D.L."/>
            <person name="Halpern A.L."/>
            <person name="Halter G.M."/>
            <person name="Han M.V."/>
            <person name="Heger A."/>
            <person name="Hillier L."/>
            <person name="Hinrichs A.S."/>
            <person name="Holmes I."/>
            <person name="Hoskins R.A."/>
            <person name="Hubisz M.J."/>
            <person name="Hultmark D."/>
            <person name="Huntley M.A."/>
            <person name="Jaffe D.B."/>
            <person name="Jagadeeshan S."/>
            <person name="Jeck W.R."/>
            <person name="Johnson J."/>
            <person name="Jones C.D."/>
            <person name="Jordan W.C."/>
            <person name="Karpen G.H."/>
            <person name="Kataoka E."/>
            <person name="Keightley P.D."/>
            <person name="Kheradpour P."/>
            <person name="Kirkness E.F."/>
            <person name="Koerich L.B."/>
            <person name="Kristiansen K."/>
            <person name="Kudrna D."/>
            <person name="Kulathinal R.J."/>
            <person name="Kumar S."/>
            <person name="Kwok R."/>
            <person name="Lander E."/>
            <person name="Langley C.H."/>
            <person name="Lapoint R."/>
            <person name="Lazzaro B.P."/>
            <person name="Lee S.J."/>
            <person name="Levesque L."/>
            <person name="Li R."/>
            <person name="Lin C.F."/>
            <person name="Lin M.F."/>
            <person name="Lindblad-Toh K."/>
            <person name="Llopart A."/>
            <person name="Long M."/>
            <person name="Low L."/>
            <person name="Lozovsky E."/>
            <person name="Lu J."/>
            <person name="Luo M."/>
            <person name="Machado C.A."/>
            <person name="Makalowski W."/>
            <person name="Marzo M."/>
            <person name="Matsuda M."/>
            <person name="Matzkin L."/>
            <person name="McAllister B."/>
            <person name="McBride C.S."/>
            <person name="McKernan B."/>
            <person name="McKernan K."/>
            <person name="Mendez-Lago M."/>
            <person name="Minx P."/>
            <person name="Mollenhauer M.U."/>
            <person name="Montooth K."/>
            <person name="Mount S.M."/>
            <person name="Mu X."/>
            <person name="Myers E."/>
            <person name="Negre B."/>
            <person name="Newfeld S."/>
            <person name="Nielsen R."/>
            <person name="Noor M.A."/>
            <person name="O'Grady P."/>
            <person name="Pachter L."/>
            <person name="Papaceit M."/>
            <person name="Parisi M.J."/>
            <person name="Parisi M."/>
            <person name="Parts L."/>
            <person name="Pedersen J.S."/>
            <person name="Pesole G."/>
            <person name="Phillippy A.M."/>
            <person name="Ponting C.P."/>
            <person name="Pop M."/>
            <person name="Porcelli D."/>
            <person name="Powell J.R."/>
            <person name="Prohaska S."/>
            <person name="Pruitt K."/>
            <person name="Puig M."/>
            <person name="Quesneville H."/>
            <person name="Ram K.R."/>
            <person name="Rand D."/>
            <person name="Rasmussen M.D."/>
            <person name="Reed L.K."/>
            <person name="Reenan R."/>
            <person name="Reily A."/>
            <person name="Remington K.A."/>
            <person name="Rieger T.T."/>
            <person name="Ritchie M.G."/>
            <person name="Robin C."/>
            <person name="Rogers Y.H."/>
            <person name="Rohde C."/>
            <person name="Rozas J."/>
            <person name="Rubenfield M.J."/>
            <person name="Ruiz A."/>
            <person name="Russo S."/>
            <person name="Salzberg S.L."/>
            <person name="Sanchez-Gracia A."/>
            <person name="Saranga D.J."/>
            <person name="Sato H."/>
            <person name="Schaeffer S.W."/>
            <person name="Schatz M.C."/>
            <person name="Schlenke T."/>
            <person name="Schwartz R."/>
            <person name="Segarra C."/>
            <person name="Singh R.S."/>
            <person name="Sirot L."/>
            <person name="Sirota M."/>
            <person name="Sisneros N.B."/>
            <person name="Smith C.D."/>
            <person name="Smith T.F."/>
            <person name="Spieth J."/>
            <person name="Stage D.E."/>
            <person name="Stark A."/>
            <person name="Stephan W."/>
            <person name="Strausberg R.L."/>
            <person name="Strempel S."/>
            <person name="Sturgill D."/>
            <person name="Sutton G."/>
            <person name="Sutton G.G."/>
            <person name="Tao W."/>
            <person name="Teichmann S."/>
            <person name="Tobari Y.N."/>
            <person name="Tomimura Y."/>
            <person name="Tsolas J.M."/>
            <person name="Valente V.L."/>
            <person name="Venter E."/>
            <person name="Venter J.C."/>
            <person name="Vicario S."/>
            <person name="Vieira F.G."/>
            <person name="Vilella A.J."/>
            <person name="Villasante A."/>
            <person name="Walenz B."/>
            <person name="Wang J."/>
            <person name="Wasserman M."/>
            <person name="Watts T."/>
            <person name="Wilson D."/>
            <person name="Wilson R.K."/>
            <person name="Wing R.A."/>
            <person name="Wolfner M.F."/>
            <person name="Wong A."/>
            <person name="Wong G.K."/>
            <person name="Wu C.I."/>
            <person name="Wu G."/>
            <person name="Yamamoto D."/>
            <person name="Yang H.P."/>
            <person name="Yang S.P."/>
            <person name="Yorke J.A."/>
            <person name="Yoshida K."/>
            <person name="Zdobnov E."/>
            <person name="Zhang P."/>
            <person name="Zhang Y."/>
            <person name="Zimin A.V."/>
            <person name="Baldwin J."/>
            <person name="Abdouelleil A."/>
            <person name="Abdulkadir J."/>
            <person name="Abebe A."/>
            <person name="Abera B."/>
            <person name="Abreu J."/>
            <person name="Acer S.C."/>
            <person name="Aftuck L."/>
            <person name="Alexander A."/>
            <person name="An P."/>
            <person name="Anderson E."/>
            <person name="Anderson S."/>
            <person name="Arachi H."/>
            <person name="Azer M."/>
            <person name="Bachantsang P."/>
            <person name="Barry A."/>
            <person name="Bayul T."/>
            <person name="Berlin A."/>
            <person name="Bessette D."/>
            <person name="Bloom T."/>
            <person name="Blye J."/>
            <person name="Boguslavskiy L."/>
            <person name="Bonnet C."/>
            <person name="Boukhgalter B."/>
            <person name="Bourzgui I."/>
            <person name="Brown A."/>
            <person name="Cahill P."/>
            <person name="Channer S."/>
            <person name="Cheshatsang Y."/>
            <person name="Chuda L."/>
            <person name="Citroen M."/>
            <person name="Collymore A."/>
            <person name="Cooke P."/>
            <person name="Costello M."/>
            <person name="D'Aco K."/>
            <person name="Daza R."/>
            <person name="De Haan G."/>
            <person name="DeGray S."/>
            <person name="DeMaso C."/>
            <person name="Dhargay N."/>
            <person name="Dooley K."/>
            <person name="Dooley E."/>
            <person name="Doricent M."/>
            <person name="Dorje P."/>
            <person name="Dorjee K."/>
            <person name="Dupes A."/>
            <person name="Elong R."/>
            <person name="Falk J."/>
            <person name="Farina A."/>
            <person name="Faro S."/>
            <person name="Ferguson D."/>
            <person name="Fisher S."/>
            <person name="Foley C.D."/>
            <person name="Franke A."/>
            <person name="Friedrich D."/>
            <person name="Gadbois L."/>
            <person name="Gearin G."/>
            <person name="Gearin C.R."/>
            <person name="Giannoukos G."/>
            <person name="Goode T."/>
            <person name="Graham J."/>
            <person name="Grandbois E."/>
            <person name="Grewal S."/>
            <person name="Gyaltsen K."/>
            <person name="Hafez N."/>
            <person name="Hagos B."/>
            <person name="Hall J."/>
            <person name="Henson C."/>
            <person name="Hollinger A."/>
            <person name="Honan T."/>
            <person name="Huard M.D."/>
            <person name="Hughes L."/>
            <person name="Hurhula B."/>
            <person name="Husby M.E."/>
            <person name="Kamat A."/>
            <person name="Kanga B."/>
            <person name="Kashin S."/>
            <person name="Khazanovich D."/>
            <person name="Kisner P."/>
            <person name="Lance K."/>
            <person name="Lara M."/>
            <person name="Lee W."/>
            <person name="Lennon N."/>
            <person name="Letendre F."/>
            <person name="LeVine R."/>
            <person name="Lipovsky A."/>
            <person name="Liu X."/>
            <person name="Liu J."/>
            <person name="Liu S."/>
            <person name="Lokyitsang T."/>
            <person name="Lokyitsang Y."/>
            <person name="Lubonja R."/>
            <person name="Lui A."/>
            <person name="MacDonald P."/>
            <person name="Magnisalis V."/>
            <person name="Maru K."/>
            <person name="Matthews C."/>
            <person name="McCusker W."/>
            <person name="McDonough S."/>
            <person name="Mehta T."/>
            <person name="Meldrim J."/>
            <person name="Meneus L."/>
            <person name="Mihai O."/>
            <person name="Mihalev A."/>
            <person name="Mihova T."/>
            <person name="Mittelman R."/>
            <person name="Mlenga V."/>
            <person name="Montmayeur A."/>
            <person name="Mulrain L."/>
            <person name="Navidi A."/>
            <person name="Naylor J."/>
            <person name="Negash T."/>
            <person name="Nguyen T."/>
            <person name="Nguyen N."/>
            <person name="Nicol R."/>
            <person name="Norbu C."/>
            <person name="Norbu N."/>
            <person name="Novod N."/>
            <person name="O'Neill B."/>
            <person name="Osman S."/>
            <person name="Markiewicz E."/>
            <person name="Oyono O.L."/>
            <person name="Patti C."/>
            <person name="Phunkhang P."/>
            <person name="Pierre F."/>
            <person name="Priest M."/>
            <person name="Raghuraman S."/>
            <person name="Rege F."/>
            <person name="Reyes R."/>
            <person name="Rise C."/>
            <person name="Rogov P."/>
            <person name="Ross K."/>
            <person name="Ryan E."/>
            <person name="Settipalli S."/>
            <person name="Shea T."/>
            <person name="Sherpa N."/>
            <person name="Shi L."/>
            <person name="Shih D."/>
            <person name="Sparrow T."/>
            <person name="Spaulding J."/>
            <person name="Stalker J."/>
            <person name="Stange-Thomann N."/>
            <person name="Stavropoulos S."/>
            <person name="Stone C."/>
            <person name="Strader C."/>
            <person name="Tesfaye S."/>
            <person name="Thomson T."/>
            <person name="Thoulutsang Y."/>
            <person name="Thoulutsang D."/>
            <person name="Topham K."/>
            <person name="Topping I."/>
            <person name="Tsamla T."/>
            <person name="Vassiliev H."/>
            <person name="Vo A."/>
            <person name="Wangchuk T."/>
            <person name="Wangdi T."/>
            <person name="Weiand M."/>
            <person name="Wilkinson J."/>
            <person name="Wilson A."/>
            <person name="Yadav S."/>
            <person name="Young G."/>
            <person name="Yu Q."/>
            <person name="Zembek L."/>
            <person name="Zhong D."/>
            <person name="Zimmer A."/>
            <person name="Zwirko Z."/>
            <person name="Jaffe D.B."/>
            <person name="Alvarez P."/>
            <person name="Brockman W."/>
            <person name="Butler J."/>
            <person name="Chin C."/>
            <person name="Gnerre S."/>
            <person name="Grabherr M."/>
            <person name="Kleber M."/>
            <person name="Mauceli E."/>
            <person name="MacCallum I."/>
        </authorList>
    </citation>
    <scope>NUCLEOTIDE SEQUENCE [LARGE SCALE GENOMIC DNA]</scope>
    <source>
        <strain evidence="3">Tai18E2 / Tucson 14021-0261.01</strain>
    </source>
</reference>
<gene>
    <name evidence="2" type="primary">Dyak\GE28316</name>
    <name evidence="2" type="synonym">GE28316</name>
    <name evidence="2" type="ORF">Dyak_GE28316</name>
</gene>
<feature type="transmembrane region" description="Helical" evidence="1">
    <location>
        <begin position="63"/>
        <end position="84"/>
    </location>
</feature>
<feature type="transmembrane region" description="Helical" evidence="1">
    <location>
        <begin position="9"/>
        <end position="29"/>
    </location>
</feature>
<sequence length="126" mass="14339">MCVKPRTDLVAEAIILIILAAIAIGLVSARETLEIYHKLLIGVFSSAVLAAILLLIGIFSNKLFTLYAGMAIMLEAAIILFTINVIEWTKGWKYRYLLYGVFYPCFLLYTCYYSLRYALELKRSRD</sequence>
<name>A0A0R1DRI9_DROYA</name>
<dbReference type="EMBL" id="CM000158">
    <property type="protein sequence ID" value="KRJ99845.1"/>
    <property type="molecule type" value="Genomic_DNA"/>
</dbReference>
<keyword evidence="1" id="KW-0472">Membrane</keyword>
<keyword evidence="1" id="KW-1133">Transmembrane helix</keyword>
<protein>
    <submittedName>
        <fullName evidence="2">Uncharacterized protein, isoform B</fullName>
    </submittedName>
</protein>
<proteinExistence type="predicted"/>
<feature type="transmembrane region" description="Helical" evidence="1">
    <location>
        <begin position="96"/>
        <end position="115"/>
    </location>
</feature>
<feature type="transmembrane region" description="Helical" evidence="1">
    <location>
        <begin position="35"/>
        <end position="56"/>
    </location>
</feature>
<dbReference type="KEGG" id="dya:Dyak_GE28316"/>
<dbReference type="Proteomes" id="UP000002282">
    <property type="component" value="Chromosome 2R"/>
</dbReference>
<organism evidence="2 3">
    <name type="scientific">Drosophila yakuba</name>
    <name type="common">Fruit fly</name>
    <dbReference type="NCBI Taxonomy" id="7245"/>
    <lineage>
        <taxon>Eukaryota</taxon>
        <taxon>Metazoa</taxon>
        <taxon>Ecdysozoa</taxon>
        <taxon>Arthropoda</taxon>
        <taxon>Hexapoda</taxon>
        <taxon>Insecta</taxon>
        <taxon>Pterygota</taxon>
        <taxon>Neoptera</taxon>
        <taxon>Endopterygota</taxon>
        <taxon>Diptera</taxon>
        <taxon>Brachycera</taxon>
        <taxon>Muscomorpha</taxon>
        <taxon>Ephydroidea</taxon>
        <taxon>Drosophilidae</taxon>
        <taxon>Drosophila</taxon>
        <taxon>Sophophora</taxon>
    </lineage>
</organism>
<accession>A0A0R1DRI9</accession>